<proteinExistence type="inferred from homology"/>
<sequence>MNPPTPAELEILAILWRLGESKIQAVNDELCQIRPVGYTTTLKTMQIMEQKGLLGRRRDGRSHIYYPLENQQSTQVSLLERLLNSAFAGSKTALVMSLFGNQAVSKGEVLELKNFLDQLESSSPTDTQPRSSLSARLIEDKGGKL</sequence>
<dbReference type="InterPro" id="IPR036390">
    <property type="entry name" value="WH_DNA-bd_sf"/>
</dbReference>
<evidence type="ECO:0000256" key="3">
    <source>
        <dbReference type="ARBA" id="ARBA00023125"/>
    </source>
</evidence>
<evidence type="ECO:0000256" key="2">
    <source>
        <dbReference type="ARBA" id="ARBA00023015"/>
    </source>
</evidence>
<comment type="caution">
    <text evidence="6">The sequence shown here is derived from an EMBL/GenBank/DDBJ whole genome shotgun (WGS) entry which is preliminary data.</text>
</comment>
<evidence type="ECO:0000256" key="1">
    <source>
        <dbReference type="ARBA" id="ARBA00011046"/>
    </source>
</evidence>
<evidence type="ECO:0000256" key="5">
    <source>
        <dbReference type="SAM" id="MobiDB-lite"/>
    </source>
</evidence>
<keyword evidence="7" id="KW-1185">Reference proteome</keyword>
<dbReference type="RefSeq" id="WP_190478422.1">
    <property type="nucleotide sequence ID" value="NZ_JACOFT010000002.1"/>
</dbReference>
<comment type="similarity">
    <text evidence="1">Belongs to the BlaI transcriptional regulatory family.</text>
</comment>
<dbReference type="PIRSF" id="PIRSF019455">
    <property type="entry name" value="CopR_AtkY"/>
    <property type="match status" value="1"/>
</dbReference>
<feature type="compositionally biased region" description="Polar residues" evidence="5">
    <location>
        <begin position="120"/>
        <end position="134"/>
    </location>
</feature>
<organism evidence="6 7">
    <name type="scientific">Undibacterium aquatile</name>
    <dbReference type="NCBI Taxonomy" id="1537398"/>
    <lineage>
        <taxon>Bacteria</taxon>
        <taxon>Pseudomonadati</taxon>
        <taxon>Pseudomonadota</taxon>
        <taxon>Betaproteobacteria</taxon>
        <taxon>Burkholderiales</taxon>
        <taxon>Oxalobacteraceae</taxon>
        <taxon>Undibacterium</taxon>
    </lineage>
</organism>
<keyword evidence="4" id="KW-0804">Transcription</keyword>
<dbReference type="Proteomes" id="UP000637632">
    <property type="component" value="Unassembled WGS sequence"/>
</dbReference>
<reference evidence="6 7" key="1">
    <citation type="submission" date="2020-08" db="EMBL/GenBank/DDBJ databases">
        <title>Novel species isolated from subtropical streams in China.</title>
        <authorList>
            <person name="Lu H."/>
        </authorList>
    </citation>
    <scope>NUCLEOTIDE SEQUENCE [LARGE SCALE GENOMIC DNA]</scope>
    <source>
        <strain evidence="6 7">CCTCC AB 2015119</strain>
    </source>
</reference>
<dbReference type="Gene3D" id="1.10.4040.10">
    <property type="entry name" value="Penicillinase repressor domain"/>
    <property type="match status" value="1"/>
</dbReference>
<dbReference type="Pfam" id="PF03965">
    <property type="entry name" value="Penicillinase_R"/>
    <property type="match status" value="1"/>
</dbReference>
<dbReference type="SUPFAM" id="SSF46785">
    <property type="entry name" value="Winged helix' DNA-binding domain"/>
    <property type="match status" value="1"/>
</dbReference>
<evidence type="ECO:0000256" key="4">
    <source>
        <dbReference type="ARBA" id="ARBA00023163"/>
    </source>
</evidence>
<name>A0ABR6XEA4_9BURK</name>
<gene>
    <name evidence="6" type="ORF">H8K26_07275</name>
</gene>
<accession>A0ABR6XEA4</accession>
<protein>
    <submittedName>
        <fullName evidence="6">BlaI/MecI/CopY family transcriptional regulator</fullName>
    </submittedName>
</protein>
<keyword evidence="2" id="KW-0805">Transcription regulation</keyword>
<feature type="region of interest" description="Disordered" evidence="5">
    <location>
        <begin position="120"/>
        <end position="145"/>
    </location>
</feature>
<keyword evidence="3" id="KW-0238">DNA-binding</keyword>
<evidence type="ECO:0000313" key="6">
    <source>
        <dbReference type="EMBL" id="MBC3811239.1"/>
    </source>
</evidence>
<dbReference type="InterPro" id="IPR036388">
    <property type="entry name" value="WH-like_DNA-bd_sf"/>
</dbReference>
<dbReference type="InterPro" id="IPR005650">
    <property type="entry name" value="BlaI_family"/>
</dbReference>
<evidence type="ECO:0000313" key="7">
    <source>
        <dbReference type="Proteomes" id="UP000637632"/>
    </source>
</evidence>
<dbReference type="EMBL" id="JACOFT010000002">
    <property type="protein sequence ID" value="MBC3811239.1"/>
    <property type="molecule type" value="Genomic_DNA"/>
</dbReference>
<dbReference type="Gene3D" id="1.10.10.10">
    <property type="entry name" value="Winged helix-like DNA-binding domain superfamily/Winged helix DNA-binding domain"/>
    <property type="match status" value="1"/>
</dbReference>